<keyword evidence="1" id="KW-0472">Membrane</keyword>
<keyword evidence="1" id="KW-1133">Transmembrane helix</keyword>
<evidence type="ECO:0000256" key="1">
    <source>
        <dbReference type="SAM" id="Phobius"/>
    </source>
</evidence>
<evidence type="ECO:0000313" key="3">
    <source>
        <dbReference type="Proteomes" id="UP000245206"/>
    </source>
</evidence>
<reference evidence="3" key="1">
    <citation type="journal article" date="2019" name="Microbiol. Immunol.">
        <title>Molecular and phenotypic characterization of Leptospira johnsonii sp. nov., Leptospira ellinghausenii sp. nov. and Leptospira ryugenii sp. nov. isolated from soil and water in Japan.</title>
        <authorList>
            <person name="Masuzawa T."/>
            <person name="Saito M."/>
            <person name="Nakao R."/>
            <person name="Nikaido Y."/>
            <person name="Matsumoto M."/>
            <person name="Ogawa M."/>
            <person name="Yokoyama M."/>
            <person name="Hidaka Y."/>
            <person name="Tomita J."/>
            <person name="Sakakibara K."/>
            <person name="Suzuki K."/>
            <person name="Yasuda S."/>
            <person name="Sato H."/>
            <person name="Yamaguchi M."/>
            <person name="Yoshida S.I."/>
            <person name="Koizumi N."/>
            <person name="Kawamura Y."/>
        </authorList>
    </citation>
    <scope>NUCLEOTIDE SEQUENCE [LARGE SCALE GENOMIC DNA]</scope>
    <source>
        <strain evidence="3">E18</strain>
    </source>
</reference>
<sequence length="196" mass="22905">MNVMNVEKLIRISFLGYLGEENTFSALSYVKYFWILEIVLLYFFCKNFVHFGVGNTFLILGYMIAIFVPILLRGAFVISDEQALLVKLTNGSKDSIYFLNVVKLLSSRYGLVSYFIFCIIIFSNILPGKISMKTSSIMLILIVLYLHLIKNSVFIKHFEELNWDSYSKQVRNKEDISIPINPKWYTGIHIRKDEWR</sequence>
<keyword evidence="3" id="KW-1185">Reference proteome</keyword>
<evidence type="ECO:0000313" key="2">
    <source>
        <dbReference type="EMBL" id="GBF43914.1"/>
    </source>
</evidence>
<accession>A0A2P2DH06</accession>
<feature type="transmembrane region" description="Helical" evidence="1">
    <location>
        <begin position="26"/>
        <end position="45"/>
    </location>
</feature>
<feature type="transmembrane region" description="Helical" evidence="1">
    <location>
        <begin position="109"/>
        <end position="126"/>
    </location>
</feature>
<name>A0A2P2DH06_9LEPT</name>
<dbReference type="EMBL" id="BFAZ01000009">
    <property type="protein sequence ID" value="GBF43914.1"/>
    <property type="molecule type" value="Genomic_DNA"/>
</dbReference>
<gene>
    <name evidence="2" type="ORF">LPTSP2_32170</name>
</gene>
<comment type="caution">
    <text evidence="2">The sequence shown here is derived from an EMBL/GenBank/DDBJ whole genome shotgun (WGS) entry which is preliminary data.</text>
</comment>
<protein>
    <submittedName>
        <fullName evidence="2">Uncharacterized protein</fullName>
    </submittedName>
</protein>
<proteinExistence type="predicted"/>
<dbReference type="Proteomes" id="UP000245206">
    <property type="component" value="Unassembled WGS sequence"/>
</dbReference>
<dbReference type="AlphaFoldDB" id="A0A2P2DH06"/>
<organism evidence="2 3">
    <name type="scientific">Leptospira ellinghausenii</name>
    <dbReference type="NCBI Taxonomy" id="1917822"/>
    <lineage>
        <taxon>Bacteria</taxon>
        <taxon>Pseudomonadati</taxon>
        <taxon>Spirochaetota</taxon>
        <taxon>Spirochaetia</taxon>
        <taxon>Leptospirales</taxon>
        <taxon>Leptospiraceae</taxon>
        <taxon>Leptospira</taxon>
    </lineage>
</organism>
<feature type="transmembrane region" description="Helical" evidence="1">
    <location>
        <begin position="57"/>
        <end position="78"/>
    </location>
</feature>
<keyword evidence="1" id="KW-0812">Transmembrane</keyword>